<dbReference type="OrthoDB" id="3712375at2"/>
<dbReference type="EMBL" id="SDMR01000002">
    <property type="protein sequence ID" value="TBT95782.1"/>
    <property type="molecule type" value="Genomic_DNA"/>
</dbReference>
<accession>A0A4Q9KMK8</accession>
<protein>
    <submittedName>
        <fullName evidence="3">Uncharacterized protein</fullName>
    </submittedName>
</protein>
<feature type="compositionally biased region" description="Basic and acidic residues" evidence="1">
    <location>
        <begin position="254"/>
        <end position="266"/>
    </location>
</feature>
<keyword evidence="2" id="KW-1133">Transmembrane helix</keyword>
<dbReference type="AlphaFoldDB" id="A0A4Q9KMK8"/>
<dbReference type="RefSeq" id="WP_131170897.1">
    <property type="nucleotide sequence ID" value="NZ_FXTL01000002.1"/>
</dbReference>
<evidence type="ECO:0000313" key="3">
    <source>
        <dbReference type="EMBL" id="TBT95782.1"/>
    </source>
</evidence>
<feature type="transmembrane region" description="Helical" evidence="2">
    <location>
        <begin position="191"/>
        <end position="212"/>
    </location>
</feature>
<dbReference type="Proteomes" id="UP000291933">
    <property type="component" value="Unassembled WGS sequence"/>
</dbReference>
<organism evidence="3 4">
    <name type="scientific">Propioniciclava tarda</name>
    <dbReference type="NCBI Taxonomy" id="433330"/>
    <lineage>
        <taxon>Bacteria</taxon>
        <taxon>Bacillati</taxon>
        <taxon>Actinomycetota</taxon>
        <taxon>Actinomycetes</taxon>
        <taxon>Propionibacteriales</taxon>
        <taxon>Propionibacteriaceae</taxon>
        <taxon>Propioniciclava</taxon>
    </lineage>
</organism>
<keyword evidence="4" id="KW-1185">Reference proteome</keyword>
<feature type="region of interest" description="Disordered" evidence="1">
    <location>
        <begin position="219"/>
        <end position="266"/>
    </location>
</feature>
<evidence type="ECO:0000256" key="1">
    <source>
        <dbReference type="SAM" id="MobiDB-lite"/>
    </source>
</evidence>
<keyword evidence="2" id="KW-0812">Transmembrane</keyword>
<sequence>MAAIATSLLLLAGCEASGSLVIAADDKVKVDVTAWAEVGEEVSVDEYGNETALPPRPGCEYLSIQVEGLIASSEVDAKNPKRVGCHWTGVTTVEALQSVEPGAGTLTQSDSRTIILVNRDFFKQSTQYLPDASIRPVFDLSVTFPGQVLEHDEASTLSGTTVRWSDTVALSKTGMRVASVRPGDHPSPPSLLPVFGAGGLVFGGAAAGLVIAGRRGRRRLAPSASDQIDSQPDADAPVPAEVEPEPVSEPPETPEDHSVWAPDADR</sequence>
<evidence type="ECO:0000256" key="2">
    <source>
        <dbReference type="SAM" id="Phobius"/>
    </source>
</evidence>
<keyword evidence="2" id="KW-0472">Membrane</keyword>
<proteinExistence type="predicted"/>
<name>A0A4Q9KMK8_PROTD</name>
<comment type="caution">
    <text evidence="3">The sequence shown here is derived from an EMBL/GenBank/DDBJ whole genome shotgun (WGS) entry which is preliminary data.</text>
</comment>
<evidence type="ECO:0000313" key="4">
    <source>
        <dbReference type="Proteomes" id="UP000291933"/>
    </source>
</evidence>
<reference evidence="3 4" key="1">
    <citation type="submission" date="2019-01" db="EMBL/GenBank/DDBJ databases">
        <title>Lactibacter flavus gen. nov., sp. nov., a novel bacterium of the family Propionibacteriaceae isolated from raw milk and dairy products.</title>
        <authorList>
            <person name="Huptas C."/>
            <person name="Wenning M."/>
            <person name="Breitenwieser F."/>
            <person name="Doll E."/>
            <person name="Von Neubeck M."/>
            <person name="Busse H.-J."/>
            <person name="Scherer S."/>
        </authorList>
    </citation>
    <scope>NUCLEOTIDE SEQUENCE [LARGE SCALE GENOMIC DNA]</scope>
    <source>
        <strain evidence="3 4">DSM 22130</strain>
    </source>
</reference>
<gene>
    <name evidence="3" type="ORF">ET996_02025</name>
</gene>